<dbReference type="PANTHER" id="PTHR14969:SF13">
    <property type="entry name" value="AT30094P"/>
    <property type="match status" value="1"/>
</dbReference>
<dbReference type="SMART" id="SM00014">
    <property type="entry name" value="acidPPc"/>
    <property type="match status" value="1"/>
</dbReference>
<dbReference type="OrthoDB" id="9773582at2"/>
<name>A0A2Z3GMT5_9BACT</name>
<sequence length="258" mass="28586">MGRSQAGGPVRWPFPEQFRSKHCSFAAPLMPNTSTSPTPPPSRWGALAGLLTAEAVGGALVFVLAFGVFFYLAREVFAEKSAVFDNWGFAQMDRLRAAAPWLTAWVFRLTFFGSVAFFVPASLLVPLVLHRRGFVRYAVELLLAMGGGLVLNELLKAYFQRPRPSTALIYQYGLSFPSGHAMMSMAYYGCLAWLVVQHTGRWGWGIALVAFALLIGLTRMYLHVHYPTDVVAGFAGGAAWLVLLRTGVRLFWKEENKM</sequence>
<dbReference type="EMBL" id="CP029145">
    <property type="protein sequence ID" value="AWM35063.1"/>
    <property type="molecule type" value="Genomic_DNA"/>
</dbReference>
<evidence type="ECO:0000313" key="4">
    <source>
        <dbReference type="Proteomes" id="UP000245999"/>
    </source>
</evidence>
<keyword evidence="1" id="KW-1133">Transmembrane helix</keyword>
<dbReference type="CDD" id="cd03392">
    <property type="entry name" value="PAP2_like_2"/>
    <property type="match status" value="1"/>
</dbReference>
<dbReference type="SUPFAM" id="SSF48317">
    <property type="entry name" value="Acid phosphatase/Vanadium-dependent haloperoxidase"/>
    <property type="match status" value="1"/>
</dbReference>
<evidence type="ECO:0000256" key="1">
    <source>
        <dbReference type="SAM" id="Phobius"/>
    </source>
</evidence>
<feature type="transmembrane region" description="Helical" evidence="1">
    <location>
        <begin position="230"/>
        <end position="252"/>
    </location>
</feature>
<proteinExistence type="predicted"/>
<dbReference type="PANTHER" id="PTHR14969">
    <property type="entry name" value="SPHINGOSINE-1-PHOSPHATE PHOSPHOHYDROLASE"/>
    <property type="match status" value="1"/>
</dbReference>
<keyword evidence="1" id="KW-0812">Transmembrane</keyword>
<keyword evidence="4" id="KW-1185">Reference proteome</keyword>
<evidence type="ECO:0000313" key="3">
    <source>
        <dbReference type="EMBL" id="AWM35063.1"/>
    </source>
</evidence>
<feature type="transmembrane region" description="Helical" evidence="1">
    <location>
        <begin position="141"/>
        <end position="159"/>
    </location>
</feature>
<accession>A0A2Z3GMT5</accession>
<dbReference type="InterPro" id="IPR036938">
    <property type="entry name" value="PAP2/HPO_sf"/>
</dbReference>
<feature type="domain" description="Phosphatidic acid phosphatase type 2/haloperoxidase" evidence="2">
    <location>
        <begin position="137"/>
        <end position="245"/>
    </location>
</feature>
<evidence type="ECO:0000259" key="2">
    <source>
        <dbReference type="SMART" id="SM00014"/>
    </source>
</evidence>
<gene>
    <name evidence="3" type="ORF">DDQ68_21215</name>
</gene>
<protein>
    <recommendedName>
        <fullName evidence="2">Phosphatidic acid phosphatase type 2/haloperoxidase domain-containing protein</fullName>
    </recommendedName>
</protein>
<dbReference type="AlphaFoldDB" id="A0A2Z3GMT5"/>
<dbReference type="Proteomes" id="UP000245999">
    <property type="component" value="Chromosome"/>
</dbReference>
<feature type="transmembrane region" description="Helical" evidence="1">
    <location>
        <begin position="44"/>
        <end position="72"/>
    </location>
</feature>
<dbReference type="Pfam" id="PF01569">
    <property type="entry name" value="PAP2"/>
    <property type="match status" value="1"/>
</dbReference>
<organism evidence="3 4">
    <name type="scientific">Hymenobacter nivis</name>
    <dbReference type="NCBI Taxonomy" id="1850093"/>
    <lineage>
        <taxon>Bacteria</taxon>
        <taxon>Pseudomonadati</taxon>
        <taxon>Bacteroidota</taxon>
        <taxon>Cytophagia</taxon>
        <taxon>Cytophagales</taxon>
        <taxon>Hymenobacteraceae</taxon>
        <taxon>Hymenobacter</taxon>
    </lineage>
</organism>
<feature type="transmembrane region" description="Helical" evidence="1">
    <location>
        <begin position="105"/>
        <end position="129"/>
    </location>
</feature>
<dbReference type="KEGG" id="hnv:DDQ68_21215"/>
<dbReference type="InterPro" id="IPR000326">
    <property type="entry name" value="PAP2/HPO"/>
</dbReference>
<feature type="transmembrane region" description="Helical" evidence="1">
    <location>
        <begin position="179"/>
        <end position="196"/>
    </location>
</feature>
<feature type="transmembrane region" description="Helical" evidence="1">
    <location>
        <begin position="203"/>
        <end position="224"/>
    </location>
</feature>
<keyword evidence="1" id="KW-0472">Membrane</keyword>
<dbReference type="Gene3D" id="1.20.144.10">
    <property type="entry name" value="Phosphatidic acid phosphatase type 2/haloperoxidase"/>
    <property type="match status" value="2"/>
</dbReference>
<reference evidence="4" key="1">
    <citation type="submission" date="2018-04" db="EMBL/GenBank/DDBJ databases">
        <title>Complete genome of Antarctic heterotrophic bacterium Hymenobacter nivis.</title>
        <authorList>
            <person name="Terashima M."/>
        </authorList>
    </citation>
    <scope>NUCLEOTIDE SEQUENCE [LARGE SCALE GENOMIC DNA]</scope>
    <source>
        <strain evidence="4">NBRC 111535</strain>
    </source>
</reference>